<comment type="caution">
    <text evidence="2">The sequence shown here is derived from an EMBL/GenBank/DDBJ whole genome shotgun (WGS) entry which is preliminary data.</text>
</comment>
<dbReference type="EMBL" id="JAAIUW010000005">
    <property type="protein sequence ID" value="KAF7832311.1"/>
    <property type="molecule type" value="Genomic_DNA"/>
</dbReference>
<proteinExistence type="predicted"/>
<protein>
    <submittedName>
        <fullName evidence="2">Uncharacterized protein</fullName>
    </submittedName>
</protein>
<evidence type="ECO:0000256" key="1">
    <source>
        <dbReference type="SAM" id="Coils"/>
    </source>
</evidence>
<gene>
    <name evidence="2" type="ORF">G2W53_014644</name>
</gene>
<dbReference type="AlphaFoldDB" id="A0A834WTU9"/>
<keyword evidence="1" id="KW-0175">Coiled coil</keyword>
<reference evidence="2" key="1">
    <citation type="submission" date="2020-09" db="EMBL/GenBank/DDBJ databases">
        <title>Genome-Enabled Discovery of Anthraquinone Biosynthesis in Senna tora.</title>
        <authorList>
            <person name="Kang S.-H."/>
            <person name="Pandey R.P."/>
            <person name="Lee C.-M."/>
            <person name="Sim J.-S."/>
            <person name="Jeong J.-T."/>
            <person name="Choi B.-S."/>
            <person name="Jung M."/>
            <person name="Ginzburg D."/>
            <person name="Zhao K."/>
            <person name="Won S.Y."/>
            <person name="Oh T.-J."/>
            <person name="Yu Y."/>
            <person name="Kim N.-H."/>
            <person name="Lee O.R."/>
            <person name="Lee T.-H."/>
            <person name="Bashyal P."/>
            <person name="Kim T.-S."/>
            <person name="Lee W.-H."/>
            <person name="Kawkins C."/>
            <person name="Kim C.-K."/>
            <person name="Kim J.S."/>
            <person name="Ahn B.O."/>
            <person name="Rhee S.Y."/>
            <person name="Sohng J.K."/>
        </authorList>
    </citation>
    <scope>NUCLEOTIDE SEQUENCE</scope>
    <source>
        <tissue evidence="2">Leaf</tissue>
    </source>
</reference>
<accession>A0A834WTU9</accession>
<sequence length="96" mass="10494">MDSHAMAQIAAESAVKITEMGQKLEAQAAQVSALENKLDQIINLMAKGSGSSSHDHVKEKSKKAIIPRTTGYERSAMRMHSSAFGKVLCQKYSWTL</sequence>
<evidence type="ECO:0000313" key="3">
    <source>
        <dbReference type="Proteomes" id="UP000634136"/>
    </source>
</evidence>
<keyword evidence="3" id="KW-1185">Reference proteome</keyword>
<feature type="coiled-coil region" evidence="1">
    <location>
        <begin position="17"/>
        <end position="44"/>
    </location>
</feature>
<evidence type="ECO:0000313" key="2">
    <source>
        <dbReference type="EMBL" id="KAF7832311.1"/>
    </source>
</evidence>
<organism evidence="2 3">
    <name type="scientific">Senna tora</name>
    <dbReference type="NCBI Taxonomy" id="362788"/>
    <lineage>
        <taxon>Eukaryota</taxon>
        <taxon>Viridiplantae</taxon>
        <taxon>Streptophyta</taxon>
        <taxon>Embryophyta</taxon>
        <taxon>Tracheophyta</taxon>
        <taxon>Spermatophyta</taxon>
        <taxon>Magnoliopsida</taxon>
        <taxon>eudicotyledons</taxon>
        <taxon>Gunneridae</taxon>
        <taxon>Pentapetalae</taxon>
        <taxon>rosids</taxon>
        <taxon>fabids</taxon>
        <taxon>Fabales</taxon>
        <taxon>Fabaceae</taxon>
        <taxon>Caesalpinioideae</taxon>
        <taxon>Cassia clade</taxon>
        <taxon>Senna</taxon>
    </lineage>
</organism>
<name>A0A834WTU9_9FABA</name>
<dbReference type="Proteomes" id="UP000634136">
    <property type="component" value="Unassembled WGS sequence"/>
</dbReference>